<dbReference type="KEGG" id="shj:SHELI_v1c08460"/>
<sequence>MANHKGNKSTILDLNTKKELVNKHFNEHISYKELSVIYNISYSAARRMCIDWEIYGEAALISKTGKHNKHNGKIKINSKDPKDKKIAELNKKLKWLEMENEVLKKFNELMEDSEKE</sequence>
<dbReference type="Proteomes" id="UP000094378">
    <property type="component" value="Chromosome"/>
</dbReference>
<dbReference type="EMBL" id="CP017015">
    <property type="protein sequence ID" value="AOG60795.1"/>
    <property type="molecule type" value="Genomic_DNA"/>
</dbReference>
<gene>
    <name evidence="1" type="ORF">SHELI_v1c02700</name>
    <name evidence="2" type="ORF">SHELI_v1c08460</name>
</gene>
<evidence type="ECO:0008006" key="4">
    <source>
        <dbReference type="Google" id="ProtNLM"/>
    </source>
</evidence>
<keyword evidence="3" id="KW-1185">Reference proteome</keyword>
<dbReference type="OrthoDB" id="389338at2"/>
<dbReference type="InterPro" id="IPR009057">
    <property type="entry name" value="Homeodomain-like_sf"/>
</dbReference>
<evidence type="ECO:0000313" key="3">
    <source>
        <dbReference type="Proteomes" id="UP000094378"/>
    </source>
</evidence>
<dbReference type="PATRIC" id="fig|216938.3.peg.272"/>
<dbReference type="RefSeq" id="WP_069116015.1">
    <property type="nucleotide sequence ID" value="NZ_CP017015.1"/>
</dbReference>
<dbReference type="KEGG" id="shj:SHELI_v1c02700"/>
<accession>A0A1B3SJX3</accession>
<evidence type="ECO:0000313" key="1">
    <source>
        <dbReference type="EMBL" id="AOG60225.1"/>
    </source>
</evidence>
<proteinExistence type="predicted"/>
<reference evidence="1 3" key="1">
    <citation type="submission" date="2016-08" db="EMBL/GenBank/DDBJ databases">
        <title>Complete genome sequence of Spiroplasma helicoides TABS-2 (DSM 22551).</title>
        <authorList>
            <person name="Shen W.-Y."/>
            <person name="Lo W.-S."/>
            <person name="Lai Y.-C."/>
            <person name="Kuo C.-H."/>
        </authorList>
    </citation>
    <scope>NUCLEOTIDE SEQUENCE [LARGE SCALE GENOMIC DNA]</scope>
    <source>
        <strain evidence="1 3">TABS-2</strain>
    </source>
</reference>
<evidence type="ECO:0000313" key="2">
    <source>
        <dbReference type="EMBL" id="AOG60795.1"/>
    </source>
</evidence>
<name>A0A1B3SJX3_9MOLU</name>
<protein>
    <recommendedName>
        <fullName evidence="4">Transposase</fullName>
    </recommendedName>
</protein>
<dbReference type="EMBL" id="CP017015">
    <property type="protein sequence ID" value="AOG60225.1"/>
    <property type="molecule type" value="Genomic_DNA"/>
</dbReference>
<dbReference type="STRING" id="216938.SHELI_v1c02700"/>
<dbReference type="SUPFAM" id="SSF46689">
    <property type="entry name" value="Homeodomain-like"/>
    <property type="match status" value="1"/>
</dbReference>
<dbReference type="AlphaFoldDB" id="A0A1B3SJX3"/>
<organism evidence="1 3">
    <name type="scientific">Spiroplasma helicoides</name>
    <dbReference type="NCBI Taxonomy" id="216938"/>
    <lineage>
        <taxon>Bacteria</taxon>
        <taxon>Bacillati</taxon>
        <taxon>Mycoplasmatota</taxon>
        <taxon>Mollicutes</taxon>
        <taxon>Entomoplasmatales</taxon>
        <taxon>Spiroplasmataceae</taxon>
        <taxon>Spiroplasma</taxon>
    </lineage>
</organism>